<reference evidence="1" key="1">
    <citation type="journal article" date="2013" name="Environ. Microbiol.">
        <title>Microbiota from the distal guts of lean and obese adolescents exhibit partial functional redundancy besides clear differences in community structure.</title>
        <authorList>
            <person name="Ferrer M."/>
            <person name="Ruiz A."/>
            <person name="Lanza F."/>
            <person name="Haange S.B."/>
            <person name="Oberbach A."/>
            <person name="Till H."/>
            <person name="Bargiela R."/>
            <person name="Campoy C."/>
            <person name="Segura M.T."/>
            <person name="Richter M."/>
            <person name="von Bergen M."/>
            <person name="Seifert J."/>
            <person name="Suarez A."/>
        </authorList>
    </citation>
    <scope>NUCLEOTIDE SEQUENCE</scope>
</reference>
<dbReference type="EMBL" id="AJWZ01002959">
    <property type="protein sequence ID" value="EKC69522.1"/>
    <property type="molecule type" value="Genomic_DNA"/>
</dbReference>
<name>K1T8P7_9ZZZZ</name>
<dbReference type="AlphaFoldDB" id="K1T8P7"/>
<comment type="caution">
    <text evidence="1">The sequence shown here is derived from an EMBL/GenBank/DDBJ whole genome shotgun (WGS) entry which is preliminary data.</text>
</comment>
<protein>
    <submittedName>
        <fullName evidence="1">Uncharacterized protein</fullName>
    </submittedName>
</protein>
<organism evidence="1">
    <name type="scientific">human gut metagenome</name>
    <dbReference type="NCBI Taxonomy" id="408170"/>
    <lineage>
        <taxon>unclassified sequences</taxon>
        <taxon>metagenomes</taxon>
        <taxon>organismal metagenomes</taxon>
    </lineage>
</organism>
<evidence type="ECO:0000313" key="1">
    <source>
        <dbReference type="EMBL" id="EKC69522.1"/>
    </source>
</evidence>
<sequence length="131" mass="14733">MKKIINKKLYDTSTATCIAEYSGPARVSDFSFYRETLYRKRTGEYFIHGEGGARSRYASYEYGLMSWGEQILPLTYDTARDWAEHHMDADAYQDEFGPAAEDDSRTVMSLSVRADTADKARRAAAASGCSI</sequence>
<gene>
    <name evidence="1" type="ORF">OBE_04369</name>
</gene>
<accession>K1T8P7</accession>
<feature type="non-terminal residue" evidence="1">
    <location>
        <position position="131"/>
    </location>
</feature>
<proteinExistence type="predicted"/>